<sequence>MIQAGVNDLKGDWNSRQISSTSGKEEGIQRVSVEAFVPGTASSFNGYTKNVSLKKLPINSTARKLKENLTASLGHSLKLTAMAVAYSNTGAVNHPS</sequence>
<dbReference type="EMBL" id="BGPR01039422">
    <property type="protein sequence ID" value="GBO15373.1"/>
    <property type="molecule type" value="Genomic_DNA"/>
</dbReference>
<feature type="region of interest" description="Disordered" evidence="1">
    <location>
        <begin position="1"/>
        <end position="25"/>
    </location>
</feature>
<name>A0A4Y2URM1_ARAVE</name>
<evidence type="ECO:0000256" key="1">
    <source>
        <dbReference type="SAM" id="MobiDB-lite"/>
    </source>
</evidence>
<comment type="caution">
    <text evidence="2">The sequence shown here is derived from an EMBL/GenBank/DDBJ whole genome shotgun (WGS) entry which is preliminary data.</text>
</comment>
<evidence type="ECO:0000313" key="2">
    <source>
        <dbReference type="EMBL" id="GBO15373.1"/>
    </source>
</evidence>
<proteinExistence type="predicted"/>
<dbReference type="Proteomes" id="UP000499080">
    <property type="component" value="Unassembled WGS sequence"/>
</dbReference>
<protein>
    <submittedName>
        <fullName evidence="2">Uncharacterized protein</fullName>
    </submittedName>
</protein>
<organism evidence="2 3">
    <name type="scientific">Araneus ventricosus</name>
    <name type="common">Orbweaver spider</name>
    <name type="synonym">Epeira ventricosa</name>
    <dbReference type="NCBI Taxonomy" id="182803"/>
    <lineage>
        <taxon>Eukaryota</taxon>
        <taxon>Metazoa</taxon>
        <taxon>Ecdysozoa</taxon>
        <taxon>Arthropoda</taxon>
        <taxon>Chelicerata</taxon>
        <taxon>Arachnida</taxon>
        <taxon>Araneae</taxon>
        <taxon>Araneomorphae</taxon>
        <taxon>Entelegynae</taxon>
        <taxon>Araneoidea</taxon>
        <taxon>Araneidae</taxon>
        <taxon>Araneus</taxon>
    </lineage>
</organism>
<dbReference type="AlphaFoldDB" id="A0A4Y2URM1"/>
<accession>A0A4Y2URM1</accession>
<keyword evidence="3" id="KW-1185">Reference proteome</keyword>
<gene>
    <name evidence="2" type="ORF">AVEN_124799_1</name>
</gene>
<reference evidence="2 3" key="1">
    <citation type="journal article" date="2019" name="Sci. Rep.">
        <title>Orb-weaving spider Araneus ventricosus genome elucidates the spidroin gene catalogue.</title>
        <authorList>
            <person name="Kono N."/>
            <person name="Nakamura H."/>
            <person name="Ohtoshi R."/>
            <person name="Moran D.A.P."/>
            <person name="Shinohara A."/>
            <person name="Yoshida Y."/>
            <person name="Fujiwara M."/>
            <person name="Mori M."/>
            <person name="Tomita M."/>
            <person name="Arakawa K."/>
        </authorList>
    </citation>
    <scope>NUCLEOTIDE SEQUENCE [LARGE SCALE GENOMIC DNA]</scope>
</reference>
<evidence type="ECO:0000313" key="3">
    <source>
        <dbReference type="Proteomes" id="UP000499080"/>
    </source>
</evidence>